<sequence length="35" mass="4236">MEKTWTKPKYKDKRVGFEMTLYILNIDGNDQDKTK</sequence>
<evidence type="ECO:0000313" key="5">
    <source>
        <dbReference type="EMBL" id="ETW94423.1"/>
    </source>
</evidence>
<organism evidence="5 6">
    <name type="scientific">Entotheonella factor</name>
    <dbReference type="NCBI Taxonomy" id="1429438"/>
    <lineage>
        <taxon>Bacteria</taxon>
        <taxon>Pseudomonadati</taxon>
        <taxon>Nitrospinota/Tectimicrobiota group</taxon>
        <taxon>Candidatus Tectimicrobiota</taxon>
        <taxon>Candidatus Entotheonellia</taxon>
        <taxon>Candidatus Entotheonellales</taxon>
        <taxon>Candidatus Entotheonellaceae</taxon>
        <taxon>Candidatus Entotheonella</taxon>
    </lineage>
</organism>
<dbReference type="HOGENOM" id="CLU_3363954_0_0_7"/>
<evidence type="ECO:0000256" key="2">
    <source>
        <dbReference type="ARBA" id="ARBA00009325"/>
    </source>
</evidence>
<comment type="similarity">
    <text evidence="2">Belongs to the PqqA family.</text>
</comment>
<dbReference type="EMBL" id="AZHW01001070">
    <property type="protein sequence ID" value="ETW94423.1"/>
    <property type="molecule type" value="Genomic_DNA"/>
</dbReference>
<accession>W4L8L9</accession>
<evidence type="ECO:0000313" key="6">
    <source>
        <dbReference type="Proteomes" id="UP000019141"/>
    </source>
</evidence>
<evidence type="ECO:0000256" key="3">
    <source>
        <dbReference type="ARBA" id="ARBA00015086"/>
    </source>
</evidence>
<comment type="caution">
    <text evidence="5">The sequence shown here is derived from an EMBL/GenBank/DDBJ whole genome shotgun (WGS) entry which is preliminary data.</text>
</comment>
<protein>
    <recommendedName>
        <fullName evidence="3">Coenzyme PQQ synthesis protein A</fullName>
    </recommendedName>
</protein>
<dbReference type="InterPro" id="IPR011725">
    <property type="entry name" value="PQQ_synth_PqqA"/>
</dbReference>
<gene>
    <name evidence="5" type="ORF">ETSY1_34975</name>
</gene>
<proteinExistence type="inferred from homology"/>
<dbReference type="AlphaFoldDB" id="W4L8L9"/>
<keyword evidence="4" id="KW-0884">PQQ biosynthesis</keyword>
<dbReference type="NCBIfam" id="TIGR02107">
    <property type="entry name" value="PQQ_syn_pqqA"/>
    <property type="match status" value="1"/>
</dbReference>
<reference evidence="5 6" key="1">
    <citation type="journal article" date="2014" name="Nature">
        <title>An environmental bacterial taxon with a large and distinct metabolic repertoire.</title>
        <authorList>
            <person name="Wilson M.C."/>
            <person name="Mori T."/>
            <person name="Ruckert C."/>
            <person name="Uria A.R."/>
            <person name="Helf M.J."/>
            <person name="Takada K."/>
            <person name="Gernert C."/>
            <person name="Steffens U.A."/>
            <person name="Heycke N."/>
            <person name="Schmitt S."/>
            <person name="Rinke C."/>
            <person name="Helfrich E.J."/>
            <person name="Brachmann A.O."/>
            <person name="Gurgui C."/>
            <person name="Wakimoto T."/>
            <person name="Kracht M."/>
            <person name="Crusemann M."/>
            <person name="Hentschel U."/>
            <person name="Abe I."/>
            <person name="Matsunaga S."/>
            <person name="Kalinowski J."/>
            <person name="Takeyama H."/>
            <person name="Piel J."/>
        </authorList>
    </citation>
    <scope>NUCLEOTIDE SEQUENCE [LARGE SCALE GENOMIC DNA]</scope>
    <source>
        <strain evidence="6">TSY1</strain>
    </source>
</reference>
<evidence type="ECO:0000256" key="4">
    <source>
        <dbReference type="ARBA" id="ARBA00022905"/>
    </source>
</evidence>
<dbReference type="Proteomes" id="UP000019141">
    <property type="component" value="Unassembled WGS sequence"/>
</dbReference>
<dbReference type="Pfam" id="PF08042">
    <property type="entry name" value="PqqA"/>
    <property type="match status" value="1"/>
</dbReference>
<dbReference type="UniPathway" id="UPA00539"/>
<dbReference type="GO" id="GO:0018189">
    <property type="term" value="P:pyrroloquinoline quinone biosynthetic process"/>
    <property type="evidence" value="ECO:0007669"/>
    <property type="project" value="UniProtKB-UniPathway"/>
</dbReference>
<keyword evidence="6" id="KW-1185">Reference proteome</keyword>
<comment type="pathway">
    <text evidence="1">Cofactor biosynthesis; pyrroloquinoline quinone biosynthesis.</text>
</comment>
<evidence type="ECO:0000256" key="1">
    <source>
        <dbReference type="ARBA" id="ARBA00004886"/>
    </source>
</evidence>
<name>W4L8L9_ENTF1</name>